<dbReference type="PANTHER" id="PTHR33164:SF43">
    <property type="entry name" value="HTH-TYPE TRANSCRIPTIONAL REPRESSOR YETL"/>
    <property type="match status" value="1"/>
</dbReference>
<reference evidence="3 4" key="1">
    <citation type="submission" date="2021-06" db="EMBL/GenBank/DDBJ databases">
        <title>Bacillus sp. RD4P76, an endophyte from a halophyte.</title>
        <authorList>
            <person name="Sun J.-Q."/>
        </authorList>
    </citation>
    <scope>NUCLEOTIDE SEQUENCE [LARGE SCALE GENOMIC DNA]</scope>
    <source>
        <strain evidence="3 4">CGMCC 1.15917</strain>
    </source>
</reference>
<feature type="domain" description="HTH marR-type" evidence="2">
    <location>
        <begin position="7"/>
        <end position="141"/>
    </location>
</feature>
<protein>
    <submittedName>
        <fullName evidence="3">MarR family transcriptional regulator</fullName>
    </submittedName>
</protein>
<dbReference type="Proteomes" id="UP000784880">
    <property type="component" value="Unassembled WGS sequence"/>
</dbReference>
<accession>A0ABS6JM07</accession>
<proteinExistence type="predicted"/>
<dbReference type="Pfam" id="PF01047">
    <property type="entry name" value="MarR"/>
    <property type="match status" value="1"/>
</dbReference>
<sequence>MTVDDRTHLLLNYMRGLSKVLEEEWQNNAQTLGLTLAEQHVLWIVYSKGKISVTNVAKIGLWDRSTVMQIMKRLQDKDLVKSVKDERDLRVTYMTLTEEGKRKREQSQQKDYKFFDFIDNYYKQKPDFMEELIRFHREVNYHFNGSDFVDWVEETTEKLSQ</sequence>
<keyword evidence="1" id="KW-0238">DNA-binding</keyword>
<dbReference type="InterPro" id="IPR000835">
    <property type="entry name" value="HTH_MarR-typ"/>
</dbReference>
<evidence type="ECO:0000259" key="2">
    <source>
        <dbReference type="PROSITE" id="PS50995"/>
    </source>
</evidence>
<dbReference type="EMBL" id="JAHQCS010000184">
    <property type="protein sequence ID" value="MBU9714711.1"/>
    <property type="molecule type" value="Genomic_DNA"/>
</dbReference>
<evidence type="ECO:0000313" key="3">
    <source>
        <dbReference type="EMBL" id="MBU9714711.1"/>
    </source>
</evidence>
<comment type="caution">
    <text evidence="3">The sequence shown here is derived from an EMBL/GenBank/DDBJ whole genome shotgun (WGS) entry which is preliminary data.</text>
</comment>
<keyword evidence="4" id="KW-1185">Reference proteome</keyword>
<dbReference type="InterPro" id="IPR039422">
    <property type="entry name" value="MarR/SlyA-like"/>
</dbReference>
<organism evidence="3 4">
    <name type="scientific">Evansella tamaricis</name>
    <dbReference type="NCBI Taxonomy" id="2069301"/>
    <lineage>
        <taxon>Bacteria</taxon>
        <taxon>Bacillati</taxon>
        <taxon>Bacillota</taxon>
        <taxon>Bacilli</taxon>
        <taxon>Bacillales</taxon>
        <taxon>Bacillaceae</taxon>
        <taxon>Evansella</taxon>
    </lineage>
</organism>
<name>A0ABS6JM07_9BACI</name>
<gene>
    <name evidence="3" type="ORF">KS419_23480</name>
</gene>
<dbReference type="RefSeq" id="WP_217069505.1">
    <property type="nucleotide sequence ID" value="NZ_JAHQCS010000184.1"/>
</dbReference>
<evidence type="ECO:0000313" key="4">
    <source>
        <dbReference type="Proteomes" id="UP000784880"/>
    </source>
</evidence>
<dbReference type="PANTHER" id="PTHR33164">
    <property type="entry name" value="TRANSCRIPTIONAL REGULATOR, MARR FAMILY"/>
    <property type="match status" value="1"/>
</dbReference>
<dbReference type="PROSITE" id="PS50995">
    <property type="entry name" value="HTH_MARR_2"/>
    <property type="match status" value="1"/>
</dbReference>
<dbReference type="SMART" id="SM00347">
    <property type="entry name" value="HTH_MARR"/>
    <property type="match status" value="1"/>
</dbReference>
<evidence type="ECO:0000256" key="1">
    <source>
        <dbReference type="ARBA" id="ARBA00023125"/>
    </source>
</evidence>